<reference evidence="2 3" key="1">
    <citation type="submission" date="2020-07" db="EMBL/GenBank/DDBJ databases">
        <title>Novel species isolated from subtropical streams in China.</title>
        <authorList>
            <person name="Lu H."/>
        </authorList>
    </citation>
    <scope>NUCLEOTIDE SEQUENCE [LARGE SCALE GENOMIC DNA]</scope>
    <source>
        <strain evidence="2 3">LX47W</strain>
    </source>
</reference>
<feature type="domain" description="DUF1330" evidence="1">
    <location>
        <begin position="5"/>
        <end position="96"/>
    </location>
</feature>
<protein>
    <submittedName>
        <fullName evidence="2">DUF1330 domain-containing protein</fullName>
    </submittedName>
</protein>
<evidence type="ECO:0000313" key="2">
    <source>
        <dbReference type="EMBL" id="MBA5687356.1"/>
    </source>
</evidence>
<dbReference type="RefSeq" id="WP_182153206.1">
    <property type="nucleotide sequence ID" value="NZ_JACEZU010000004.1"/>
</dbReference>
<gene>
    <name evidence="2" type="ORF">H3H39_09895</name>
</gene>
<dbReference type="InterPro" id="IPR010753">
    <property type="entry name" value="DUF1330"/>
</dbReference>
<dbReference type="Proteomes" id="UP000573499">
    <property type="component" value="Unassembled WGS sequence"/>
</dbReference>
<comment type="caution">
    <text evidence="2">The sequence shown here is derived from an EMBL/GenBank/DDBJ whole genome shotgun (WGS) entry which is preliminary data.</text>
</comment>
<proteinExistence type="predicted"/>
<dbReference type="EMBL" id="JACEZU010000004">
    <property type="protein sequence ID" value="MBA5687356.1"/>
    <property type="molecule type" value="Genomic_DNA"/>
</dbReference>
<dbReference type="Pfam" id="PF07045">
    <property type="entry name" value="DUF1330"/>
    <property type="match status" value="1"/>
</dbReference>
<dbReference type="SUPFAM" id="SSF54909">
    <property type="entry name" value="Dimeric alpha+beta barrel"/>
    <property type="match status" value="1"/>
</dbReference>
<dbReference type="InterPro" id="IPR011008">
    <property type="entry name" value="Dimeric_a/b-barrel"/>
</dbReference>
<name>A0A7W2F8Z4_9BURK</name>
<evidence type="ECO:0000259" key="1">
    <source>
        <dbReference type="Pfam" id="PF07045"/>
    </source>
</evidence>
<dbReference type="PANTHER" id="PTHR41521">
    <property type="match status" value="1"/>
</dbReference>
<dbReference type="Gene3D" id="3.30.70.100">
    <property type="match status" value="1"/>
</dbReference>
<evidence type="ECO:0000313" key="3">
    <source>
        <dbReference type="Proteomes" id="UP000573499"/>
    </source>
</evidence>
<dbReference type="AlphaFoldDB" id="A0A7W2F8Z4"/>
<sequence>MSQAAYFVFTVDVHDPDGMQPYQAQVAQTFPPYGGKLIVAGGALQAIEGQAPRGKIIILQFPTVEQARAWYDSPQYQAILGHRLASAAGDGLLIEGCAVAV</sequence>
<keyword evidence="3" id="KW-1185">Reference proteome</keyword>
<dbReference type="PANTHER" id="PTHR41521:SF4">
    <property type="entry name" value="BLR0684 PROTEIN"/>
    <property type="match status" value="1"/>
</dbReference>
<organism evidence="2 3">
    <name type="scientific">Rugamonas apoptosis</name>
    <dbReference type="NCBI Taxonomy" id="2758570"/>
    <lineage>
        <taxon>Bacteria</taxon>
        <taxon>Pseudomonadati</taxon>
        <taxon>Pseudomonadota</taxon>
        <taxon>Betaproteobacteria</taxon>
        <taxon>Burkholderiales</taxon>
        <taxon>Oxalobacteraceae</taxon>
        <taxon>Telluria group</taxon>
        <taxon>Rugamonas</taxon>
    </lineage>
</organism>
<accession>A0A7W2F8Z4</accession>